<organism evidence="1 2">
    <name type="scientific">Pararge aegeria aegeria</name>
    <dbReference type="NCBI Taxonomy" id="348720"/>
    <lineage>
        <taxon>Eukaryota</taxon>
        <taxon>Metazoa</taxon>
        <taxon>Ecdysozoa</taxon>
        <taxon>Arthropoda</taxon>
        <taxon>Hexapoda</taxon>
        <taxon>Insecta</taxon>
        <taxon>Pterygota</taxon>
        <taxon>Neoptera</taxon>
        <taxon>Endopterygota</taxon>
        <taxon>Lepidoptera</taxon>
        <taxon>Glossata</taxon>
        <taxon>Ditrysia</taxon>
        <taxon>Papilionoidea</taxon>
        <taxon>Nymphalidae</taxon>
        <taxon>Satyrinae</taxon>
        <taxon>Satyrini</taxon>
        <taxon>Parargina</taxon>
        <taxon>Pararge</taxon>
    </lineage>
</organism>
<reference evidence="1" key="1">
    <citation type="submission" date="2022-03" db="EMBL/GenBank/DDBJ databases">
        <authorList>
            <person name="Lindestad O."/>
        </authorList>
    </citation>
    <scope>NUCLEOTIDE SEQUENCE</scope>
</reference>
<comment type="caution">
    <text evidence="1">The sequence shown here is derived from an EMBL/GenBank/DDBJ whole genome shotgun (WGS) entry which is preliminary data.</text>
</comment>
<evidence type="ECO:0000313" key="1">
    <source>
        <dbReference type="EMBL" id="CAH2233605.1"/>
    </source>
</evidence>
<gene>
    <name evidence="1" type="primary">jg1562</name>
    <name evidence="1" type="ORF">PAEG_LOCUS11556</name>
</gene>
<proteinExistence type="predicted"/>
<protein>
    <submittedName>
        <fullName evidence="1">Jg1562 protein</fullName>
    </submittedName>
</protein>
<dbReference type="EMBL" id="CAKXAJ010024985">
    <property type="protein sequence ID" value="CAH2233605.1"/>
    <property type="molecule type" value="Genomic_DNA"/>
</dbReference>
<accession>A0A8S4RAM4</accession>
<evidence type="ECO:0000313" key="2">
    <source>
        <dbReference type="Proteomes" id="UP000838756"/>
    </source>
</evidence>
<dbReference type="AlphaFoldDB" id="A0A8S4RAM4"/>
<dbReference type="Proteomes" id="UP000838756">
    <property type="component" value="Unassembled WGS sequence"/>
</dbReference>
<sequence>MLSKDSFGVIARRSPASTVPASHVYSCSRARAHCRAARENHLAETSHTQPPLKRFEGNNLIRCVLITRNDNVYEPGALPDVASVVFRDWKRGHWMLCIPKSTKF</sequence>
<keyword evidence="2" id="KW-1185">Reference proteome</keyword>
<name>A0A8S4RAM4_9NEOP</name>